<dbReference type="HOGENOM" id="CLU_124880_0_0_9"/>
<dbReference type="PATRIC" id="fig|768706.3.peg.3513"/>
<dbReference type="AlphaFoldDB" id="G7WGW1"/>
<dbReference type="KEGG" id="dor:Desor_3486"/>
<gene>
    <name evidence="1" type="ordered locus">Desor_3486</name>
</gene>
<dbReference type="Proteomes" id="UP000006346">
    <property type="component" value="Chromosome"/>
</dbReference>
<dbReference type="STRING" id="768706.Desor_3486"/>
<evidence type="ECO:0000313" key="1">
    <source>
        <dbReference type="EMBL" id="AET68975.1"/>
    </source>
</evidence>
<evidence type="ECO:0000313" key="2">
    <source>
        <dbReference type="Proteomes" id="UP000006346"/>
    </source>
</evidence>
<dbReference type="eggNOG" id="ENOG5032SJ8">
    <property type="taxonomic scope" value="Bacteria"/>
</dbReference>
<dbReference type="EMBL" id="CP003108">
    <property type="protein sequence ID" value="AET68975.1"/>
    <property type="molecule type" value="Genomic_DNA"/>
</dbReference>
<protein>
    <submittedName>
        <fullName evidence="1">Uncharacterized protein</fullName>
    </submittedName>
</protein>
<reference evidence="1 2" key="2">
    <citation type="journal article" date="2012" name="J. Bacteriol.">
        <title>Complete genome sequences of Desulfosporosinus orientis DSM765T, Desulfosporosinus youngiae DSM17734T, Desulfosporosinus meridiei DSM13257T, and Desulfosporosinus acidiphilus DSM22704T.</title>
        <authorList>
            <person name="Pester M."/>
            <person name="Brambilla E."/>
            <person name="Alazard D."/>
            <person name="Rattei T."/>
            <person name="Weinmaier T."/>
            <person name="Han J."/>
            <person name="Lucas S."/>
            <person name="Lapidus A."/>
            <person name="Cheng J.F."/>
            <person name="Goodwin L."/>
            <person name="Pitluck S."/>
            <person name="Peters L."/>
            <person name="Ovchinnikova G."/>
            <person name="Teshima H."/>
            <person name="Detter J.C."/>
            <person name="Han C.S."/>
            <person name="Tapia R."/>
            <person name="Land M.L."/>
            <person name="Hauser L."/>
            <person name="Kyrpides N.C."/>
            <person name="Ivanova N.N."/>
            <person name="Pagani I."/>
            <person name="Huntmann M."/>
            <person name="Wei C.L."/>
            <person name="Davenport K.W."/>
            <person name="Daligault H."/>
            <person name="Chain P.S."/>
            <person name="Chen A."/>
            <person name="Mavromatis K."/>
            <person name="Markowitz V."/>
            <person name="Szeto E."/>
            <person name="Mikhailova N."/>
            <person name="Pati A."/>
            <person name="Wagner M."/>
            <person name="Woyke T."/>
            <person name="Ollivier B."/>
            <person name="Klenk H.P."/>
            <person name="Spring S."/>
            <person name="Loy A."/>
        </authorList>
    </citation>
    <scope>NUCLEOTIDE SEQUENCE [LARGE SCALE GENOMIC DNA]</scope>
    <source>
        <strain evidence="2">ATCC 19365 / DSM 765 / NCIMB 8382 / VKM B-1628</strain>
    </source>
</reference>
<keyword evidence="2" id="KW-1185">Reference proteome</keyword>
<dbReference type="RefSeq" id="WP_014185783.1">
    <property type="nucleotide sequence ID" value="NC_016584.1"/>
</dbReference>
<reference evidence="2" key="1">
    <citation type="submission" date="2011-11" db="EMBL/GenBank/DDBJ databases">
        <title>Complete sequence of Desulfosporosinus orientis DSM 765.</title>
        <authorList>
            <person name="Lucas S."/>
            <person name="Han J."/>
            <person name="Lapidus A."/>
            <person name="Cheng J.-F."/>
            <person name="Goodwin L."/>
            <person name="Pitluck S."/>
            <person name="Peters L."/>
            <person name="Ovchinnikova G."/>
            <person name="Teshima H."/>
            <person name="Detter J.C."/>
            <person name="Han C."/>
            <person name="Tapia R."/>
            <person name="Land M."/>
            <person name="Hauser L."/>
            <person name="Kyrpides N."/>
            <person name="Ivanova N."/>
            <person name="Pagani I."/>
            <person name="Pester M."/>
            <person name="Spring S."/>
            <person name="Ollivier B."/>
            <person name="Rattei T."/>
            <person name="Klenk H.-P."/>
            <person name="Wagner M."/>
            <person name="Loy A."/>
            <person name="Woyke T."/>
        </authorList>
    </citation>
    <scope>NUCLEOTIDE SEQUENCE [LARGE SCALE GENOMIC DNA]</scope>
    <source>
        <strain evidence="2">ATCC 19365 / DSM 765 / NCIMB 8382 / VKM B-1628</strain>
    </source>
</reference>
<name>G7WGW1_DESOD</name>
<dbReference type="OrthoDB" id="1797090at2"/>
<sequence length="172" mass="19407">MTNRRILLISLVGFVIFGVLLGGKLIYQKQWVDVSILSQSQQIPGVVSAEVVNKNNVKEMDVTTDNLTNLRQASQALVKLADNIPIRFLDHRNESLEKLFGQMQFAIQEGIAVGNFTNMEESLRTQAEKEGVQLELEMDNEAIYLILNQGQAQLIEVIERKGQDEFLSSEKE</sequence>
<proteinExistence type="predicted"/>
<accession>G7WGW1</accession>
<organism evidence="1 2">
    <name type="scientific">Desulfosporosinus orientis (strain ATCC 19365 / DSM 765 / NCIMB 8382 / VKM B-1628 / Singapore I)</name>
    <name type="common">Desulfotomaculum orientis</name>
    <dbReference type="NCBI Taxonomy" id="768706"/>
    <lineage>
        <taxon>Bacteria</taxon>
        <taxon>Bacillati</taxon>
        <taxon>Bacillota</taxon>
        <taxon>Clostridia</taxon>
        <taxon>Eubacteriales</taxon>
        <taxon>Desulfitobacteriaceae</taxon>
        <taxon>Desulfosporosinus</taxon>
    </lineage>
</organism>